<dbReference type="Gene3D" id="3.30.1220.10">
    <property type="entry name" value="CobW-like, C-terminal domain"/>
    <property type="match status" value="1"/>
</dbReference>
<dbReference type="InterPro" id="IPR003495">
    <property type="entry name" value="CobW/HypB/UreG_nucleotide-bd"/>
</dbReference>
<dbReference type="Gene3D" id="3.40.50.300">
    <property type="entry name" value="P-loop containing nucleotide triphosphate hydrolases"/>
    <property type="match status" value="1"/>
</dbReference>
<name>A0A7W8QUH7_9ACTN</name>
<proteinExistence type="inferred from homology"/>
<accession>A0A7W8QUH7</accession>
<dbReference type="InterPro" id="IPR036627">
    <property type="entry name" value="CobW-likC_sf"/>
</dbReference>
<evidence type="ECO:0000259" key="6">
    <source>
        <dbReference type="SMART" id="SM00833"/>
    </source>
</evidence>
<evidence type="ECO:0000256" key="4">
    <source>
        <dbReference type="ARBA" id="ARBA00034320"/>
    </source>
</evidence>
<comment type="caution">
    <text evidence="7">The sequence shown here is derived from an EMBL/GenBank/DDBJ whole genome shotgun (WGS) entry which is preliminary data.</text>
</comment>
<keyword evidence="3" id="KW-0143">Chaperone</keyword>
<dbReference type="SUPFAM" id="SSF52540">
    <property type="entry name" value="P-loop containing nucleoside triphosphate hydrolases"/>
    <property type="match status" value="1"/>
</dbReference>
<dbReference type="SUPFAM" id="SSF90002">
    <property type="entry name" value="Hypothetical protein YjiA, C-terminal domain"/>
    <property type="match status" value="1"/>
</dbReference>
<protein>
    <submittedName>
        <fullName evidence="7">G3E family GTPase</fullName>
    </submittedName>
</protein>
<keyword evidence="1" id="KW-0547">Nucleotide-binding</keyword>
<dbReference type="PANTHER" id="PTHR13748:SF62">
    <property type="entry name" value="COBW DOMAIN-CONTAINING PROTEIN"/>
    <property type="match status" value="1"/>
</dbReference>
<dbReference type="GO" id="GO:0005737">
    <property type="term" value="C:cytoplasm"/>
    <property type="evidence" value="ECO:0007669"/>
    <property type="project" value="TreeGrafter"/>
</dbReference>
<dbReference type="InterPro" id="IPR027417">
    <property type="entry name" value="P-loop_NTPase"/>
</dbReference>
<dbReference type="EMBL" id="JACHDB010000002">
    <property type="protein sequence ID" value="MBB5436173.1"/>
    <property type="molecule type" value="Genomic_DNA"/>
</dbReference>
<keyword evidence="2" id="KW-0378">Hydrolase</keyword>
<dbReference type="InterPro" id="IPR051316">
    <property type="entry name" value="Zinc-reg_GTPase_activator"/>
</dbReference>
<evidence type="ECO:0000313" key="7">
    <source>
        <dbReference type="EMBL" id="MBB5436173.1"/>
    </source>
</evidence>
<sequence>MPQLPVIALTGHLGAGKTTLLNRLLRAPGARLGVVVNDFGAINVDAGLVMGQVDEAEAISGGCVCCLPDAGGLDAALEKLAQPRLRLDAVIVEASGVADPPTLARLIRFSEVDRIRPGGVVDVIDAAEHFETVDTGVLPPERYAAATLIVVNKTDRIPGEERDAVRRRIVERVRERNPLAHVVATEHGRIDPALVFDAAAEQAAQPELPFAEADGDGGAPHVHADAVSVGADAPIDPGLLVDLLEEPPEGVYRLKGVVPVAAGSRTRRYAVNLVGRQIHVVPHTAGAGAEGLVAIGMHLDVPAVRRRLEEVLGPAPEHPGADGLRRLARYRRLSA</sequence>
<dbReference type="AlphaFoldDB" id="A0A7W8QUH7"/>
<comment type="similarity">
    <text evidence="4">Belongs to the SIMIBI class G3E GTPase family. ZNG1 subfamily.</text>
</comment>
<organism evidence="7 8">
    <name type="scientific">Nocardiopsis composta</name>
    <dbReference type="NCBI Taxonomy" id="157465"/>
    <lineage>
        <taxon>Bacteria</taxon>
        <taxon>Bacillati</taxon>
        <taxon>Actinomycetota</taxon>
        <taxon>Actinomycetes</taxon>
        <taxon>Streptosporangiales</taxon>
        <taxon>Nocardiopsidaceae</taxon>
        <taxon>Nocardiopsis</taxon>
    </lineage>
</organism>
<dbReference type="Pfam" id="PF07683">
    <property type="entry name" value="CobW_C"/>
    <property type="match status" value="1"/>
</dbReference>
<evidence type="ECO:0000256" key="2">
    <source>
        <dbReference type="ARBA" id="ARBA00022801"/>
    </source>
</evidence>
<dbReference type="SMART" id="SM00833">
    <property type="entry name" value="CobW_C"/>
    <property type="match status" value="1"/>
</dbReference>
<dbReference type="InterPro" id="IPR011629">
    <property type="entry name" value="CobW-like_C"/>
</dbReference>
<dbReference type="PANTHER" id="PTHR13748">
    <property type="entry name" value="COBW-RELATED"/>
    <property type="match status" value="1"/>
</dbReference>
<dbReference type="GO" id="GO:0016787">
    <property type="term" value="F:hydrolase activity"/>
    <property type="evidence" value="ECO:0007669"/>
    <property type="project" value="UniProtKB-KW"/>
</dbReference>
<keyword evidence="8" id="KW-1185">Reference proteome</keyword>
<evidence type="ECO:0000256" key="5">
    <source>
        <dbReference type="ARBA" id="ARBA00049117"/>
    </source>
</evidence>
<dbReference type="Proteomes" id="UP000572635">
    <property type="component" value="Unassembled WGS sequence"/>
</dbReference>
<evidence type="ECO:0000313" key="8">
    <source>
        <dbReference type="Proteomes" id="UP000572635"/>
    </source>
</evidence>
<gene>
    <name evidence="7" type="ORF">HDA36_006321</name>
</gene>
<reference evidence="7 8" key="1">
    <citation type="submission" date="2020-08" db="EMBL/GenBank/DDBJ databases">
        <title>Sequencing the genomes of 1000 actinobacteria strains.</title>
        <authorList>
            <person name="Klenk H.-P."/>
        </authorList>
    </citation>
    <scope>NUCLEOTIDE SEQUENCE [LARGE SCALE GENOMIC DNA]</scope>
    <source>
        <strain evidence="7 8">DSM 44551</strain>
    </source>
</reference>
<evidence type="ECO:0000256" key="1">
    <source>
        <dbReference type="ARBA" id="ARBA00022741"/>
    </source>
</evidence>
<dbReference type="RefSeq" id="WP_184399499.1">
    <property type="nucleotide sequence ID" value="NZ_BAAAJD010000012.1"/>
</dbReference>
<evidence type="ECO:0000256" key="3">
    <source>
        <dbReference type="ARBA" id="ARBA00023186"/>
    </source>
</evidence>
<dbReference type="CDD" id="cd03112">
    <property type="entry name" value="CobW-like"/>
    <property type="match status" value="1"/>
</dbReference>
<dbReference type="Pfam" id="PF02492">
    <property type="entry name" value="cobW"/>
    <property type="match status" value="1"/>
</dbReference>
<comment type="catalytic activity">
    <reaction evidence="5">
        <text>GTP + H2O = GDP + phosphate + H(+)</text>
        <dbReference type="Rhea" id="RHEA:19669"/>
        <dbReference type="ChEBI" id="CHEBI:15377"/>
        <dbReference type="ChEBI" id="CHEBI:15378"/>
        <dbReference type="ChEBI" id="CHEBI:37565"/>
        <dbReference type="ChEBI" id="CHEBI:43474"/>
        <dbReference type="ChEBI" id="CHEBI:58189"/>
    </reaction>
    <physiologicalReaction direction="left-to-right" evidence="5">
        <dbReference type="Rhea" id="RHEA:19670"/>
    </physiologicalReaction>
</comment>
<dbReference type="GO" id="GO:0000166">
    <property type="term" value="F:nucleotide binding"/>
    <property type="evidence" value="ECO:0007669"/>
    <property type="project" value="UniProtKB-KW"/>
</dbReference>
<feature type="domain" description="CobW C-terminal" evidence="6">
    <location>
        <begin position="224"/>
        <end position="312"/>
    </location>
</feature>